<dbReference type="Proteomes" id="UP000029015">
    <property type="component" value="Unassembled WGS sequence"/>
</dbReference>
<dbReference type="eggNOG" id="COG2814">
    <property type="taxonomic scope" value="Bacteria"/>
</dbReference>
<evidence type="ECO:0000256" key="3">
    <source>
        <dbReference type="ARBA" id="ARBA00022692"/>
    </source>
</evidence>
<dbReference type="InterPro" id="IPR020846">
    <property type="entry name" value="MFS_dom"/>
</dbReference>
<feature type="domain" description="Major facilitator superfamily (MFS) profile" evidence="7">
    <location>
        <begin position="26"/>
        <end position="153"/>
    </location>
</feature>
<dbReference type="SUPFAM" id="SSF103473">
    <property type="entry name" value="MFS general substrate transporter"/>
    <property type="match status" value="1"/>
</dbReference>
<evidence type="ECO:0000256" key="4">
    <source>
        <dbReference type="ARBA" id="ARBA00022989"/>
    </source>
</evidence>
<dbReference type="Pfam" id="PF07690">
    <property type="entry name" value="MFS_1"/>
    <property type="match status" value="1"/>
</dbReference>
<gene>
    <name evidence="8" type="ORF">BACT_1253</name>
</gene>
<name>A0A086Z1Z9_9BIFI</name>
<evidence type="ECO:0000256" key="2">
    <source>
        <dbReference type="ARBA" id="ARBA00022448"/>
    </source>
</evidence>
<comment type="subcellular location">
    <subcellularLocation>
        <location evidence="1">Cell membrane</location>
        <topology evidence="1">Multi-pass membrane protein</topology>
    </subcellularLocation>
</comment>
<keyword evidence="4 6" id="KW-1133">Transmembrane helix</keyword>
<dbReference type="GO" id="GO:0022857">
    <property type="term" value="F:transmembrane transporter activity"/>
    <property type="evidence" value="ECO:0007669"/>
    <property type="project" value="InterPro"/>
</dbReference>
<feature type="transmembrane region" description="Helical" evidence="6">
    <location>
        <begin position="95"/>
        <end position="113"/>
    </location>
</feature>
<keyword evidence="5 6" id="KW-0472">Membrane</keyword>
<comment type="caution">
    <text evidence="8">The sequence shown here is derived from an EMBL/GenBank/DDBJ whole genome shotgun (WGS) entry which is preliminary data.</text>
</comment>
<dbReference type="InterPro" id="IPR036259">
    <property type="entry name" value="MFS_trans_sf"/>
</dbReference>
<keyword evidence="3 6" id="KW-0812">Transmembrane</keyword>
<evidence type="ECO:0000259" key="7">
    <source>
        <dbReference type="PROSITE" id="PS50850"/>
    </source>
</evidence>
<dbReference type="GO" id="GO:0005886">
    <property type="term" value="C:plasma membrane"/>
    <property type="evidence" value="ECO:0007669"/>
    <property type="project" value="UniProtKB-SubCell"/>
</dbReference>
<keyword evidence="9" id="KW-1185">Reference proteome</keyword>
<feature type="transmembrane region" description="Helical" evidence="6">
    <location>
        <begin position="125"/>
        <end position="143"/>
    </location>
</feature>
<sequence>MKTQPSAQPSPSKATHPAATDRIPGKVICAFTSAGLLSFSGVIVETATNITFPTLMREFGVSTDQVQWMTTAYLLVVSIMVPLSASLKARFRSRSLFVTANLLFIAGLCLDIAAQNFPMLLAGRVVQGLGTGIALPLMYNIILEQVPARKSAR</sequence>
<evidence type="ECO:0000256" key="5">
    <source>
        <dbReference type="ARBA" id="ARBA00023136"/>
    </source>
</evidence>
<dbReference type="PANTHER" id="PTHR42718">
    <property type="entry name" value="MAJOR FACILITATOR SUPERFAMILY MULTIDRUG TRANSPORTER MFSC"/>
    <property type="match status" value="1"/>
</dbReference>
<feature type="transmembrane region" description="Helical" evidence="6">
    <location>
        <begin position="66"/>
        <end position="83"/>
    </location>
</feature>
<evidence type="ECO:0000313" key="8">
    <source>
        <dbReference type="EMBL" id="KFI40549.1"/>
    </source>
</evidence>
<dbReference type="PANTHER" id="PTHR42718:SF9">
    <property type="entry name" value="MAJOR FACILITATOR SUPERFAMILY MULTIDRUG TRANSPORTER MFSC"/>
    <property type="match status" value="1"/>
</dbReference>
<keyword evidence="2" id="KW-0813">Transport</keyword>
<proteinExistence type="predicted"/>
<dbReference type="AlphaFoldDB" id="A0A086Z1Z9"/>
<evidence type="ECO:0000256" key="1">
    <source>
        <dbReference type="ARBA" id="ARBA00004651"/>
    </source>
</evidence>
<organism evidence="8 9">
    <name type="scientific">Bifidobacterium actinocoloniiforme DSM 22766</name>
    <dbReference type="NCBI Taxonomy" id="1437605"/>
    <lineage>
        <taxon>Bacteria</taxon>
        <taxon>Bacillati</taxon>
        <taxon>Actinomycetota</taxon>
        <taxon>Actinomycetes</taxon>
        <taxon>Bifidobacteriales</taxon>
        <taxon>Bifidobacteriaceae</taxon>
        <taxon>Bifidobacterium</taxon>
    </lineage>
</organism>
<dbReference type="EMBL" id="JGYK01000001">
    <property type="protein sequence ID" value="KFI40549.1"/>
    <property type="molecule type" value="Genomic_DNA"/>
</dbReference>
<dbReference type="InterPro" id="IPR011701">
    <property type="entry name" value="MFS"/>
</dbReference>
<evidence type="ECO:0000313" key="9">
    <source>
        <dbReference type="Proteomes" id="UP000029015"/>
    </source>
</evidence>
<dbReference type="Gene3D" id="1.20.1720.10">
    <property type="entry name" value="Multidrug resistance protein D"/>
    <property type="match status" value="1"/>
</dbReference>
<reference evidence="8 9" key="1">
    <citation type="submission" date="2014-03" db="EMBL/GenBank/DDBJ databases">
        <title>Genomics of Bifidobacteria.</title>
        <authorList>
            <person name="Ventura M."/>
            <person name="Milani C."/>
            <person name="Lugli G.A."/>
        </authorList>
    </citation>
    <scope>NUCLEOTIDE SEQUENCE [LARGE SCALE GENOMIC DNA]</scope>
    <source>
        <strain evidence="8 9">DSM 22766</strain>
    </source>
</reference>
<dbReference type="PROSITE" id="PS50850">
    <property type="entry name" value="MFS"/>
    <property type="match status" value="1"/>
</dbReference>
<accession>A0A086Z1Z9</accession>
<evidence type="ECO:0000256" key="6">
    <source>
        <dbReference type="SAM" id="Phobius"/>
    </source>
</evidence>
<protein>
    <submittedName>
        <fullName evidence="8">Major Facilitator Superfamily</fullName>
    </submittedName>
</protein>